<keyword evidence="3" id="KW-1185">Reference proteome</keyword>
<dbReference type="InterPro" id="IPR050461">
    <property type="entry name" value="Nitroreductase_HadB/RutE"/>
</dbReference>
<sequence length="197" mass="21618">MSRSIEGEAIAQLFTRARTPSAWSSTPIEMATLKQLYELAKLGPTSANCQPMRLAFVTTSAAKEQLLLALSRGNVKKAASAPAIAIVAQDRNYLDRLPELYPVGYDARSWFNTSPDAVAGHGERNTMLQAAYLIMAARALGIDCGPMSGFDRDAINKIFFPDQSWDAKLLIGLGFAAEPVREPRKPRLRVEDACRFI</sequence>
<comment type="caution">
    <text evidence="2">The sequence shown here is derived from an EMBL/GenBank/DDBJ whole genome shotgun (WGS) entry which is preliminary data.</text>
</comment>
<evidence type="ECO:0000313" key="3">
    <source>
        <dbReference type="Proteomes" id="UP000051936"/>
    </source>
</evidence>
<dbReference type="SUPFAM" id="SSF55469">
    <property type="entry name" value="FMN-dependent nitroreductase-like"/>
    <property type="match status" value="1"/>
</dbReference>
<accession>A0A0R3E8W0</accession>
<dbReference type="OrthoDB" id="9784375at2"/>
<evidence type="ECO:0000259" key="1">
    <source>
        <dbReference type="Pfam" id="PF00881"/>
    </source>
</evidence>
<protein>
    <submittedName>
        <fullName evidence="2">Malonic semialdehyde reductase</fullName>
    </submittedName>
</protein>
<dbReference type="EMBL" id="LJYG01000034">
    <property type="protein sequence ID" value="KRQ15845.1"/>
    <property type="molecule type" value="Genomic_DNA"/>
</dbReference>
<organism evidence="2 3">
    <name type="scientific">Bradyrhizobium manausense</name>
    <dbReference type="NCBI Taxonomy" id="989370"/>
    <lineage>
        <taxon>Bacteria</taxon>
        <taxon>Pseudomonadati</taxon>
        <taxon>Pseudomonadota</taxon>
        <taxon>Alphaproteobacteria</taxon>
        <taxon>Hyphomicrobiales</taxon>
        <taxon>Nitrobacteraceae</taxon>
        <taxon>Bradyrhizobium</taxon>
    </lineage>
</organism>
<proteinExistence type="predicted"/>
<dbReference type="PANTHER" id="PTHR43543:SF1">
    <property type="entry name" value="MALONIC SEMIALDEHYDE REDUCTASE RUTE-RELATED"/>
    <property type="match status" value="1"/>
</dbReference>
<evidence type="ECO:0000313" key="2">
    <source>
        <dbReference type="EMBL" id="KRQ15845.1"/>
    </source>
</evidence>
<dbReference type="AlphaFoldDB" id="A0A0R3E8W0"/>
<dbReference type="Proteomes" id="UP000051936">
    <property type="component" value="Unassembled WGS sequence"/>
</dbReference>
<dbReference type="NCBIfam" id="NF003768">
    <property type="entry name" value="PRK05365.1"/>
    <property type="match status" value="1"/>
</dbReference>
<dbReference type="STRING" id="989370.AOQ71_07875"/>
<name>A0A0R3E8W0_9BRAD</name>
<dbReference type="Pfam" id="PF00881">
    <property type="entry name" value="Nitroreductase"/>
    <property type="match status" value="1"/>
</dbReference>
<reference evidence="2 3" key="1">
    <citation type="submission" date="2015-09" db="EMBL/GenBank/DDBJ databases">
        <title>Draft Genome Sequence of Bradyrhizobium manausense Strain BR 3351T, a Novel Symbiotic Nitrogen-Fixing Alphaproteobacterium Isolated from Brazilian Amazon Rain Forest.</title>
        <authorList>
            <person name="De Araujo J.L."/>
            <person name="Zilli J.E."/>
        </authorList>
    </citation>
    <scope>NUCLEOTIDE SEQUENCE [LARGE SCALE GENOMIC DNA]</scope>
    <source>
        <strain evidence="2 3">BR3351</strain>
    </source>
</reference>
<dbReference type="GO" id="GO:0016491">
    <property type="term" value="F:oxidoreductase activity"/>
    <property type="evidence" value="ECO:0007669"/>
    <property type="project" value="InterPro"/>
</dbReference>
<dbReference type="InterPro" id="IPR029479">
    <property type="entry name" value="Nitroreductase"/>
</dbReference>
<dbReference type="PANTHER" id="PTHR43543">
    <property type="entry name" value="MALONIC SEMIALDEHYDE REDUCTASE RUTE-RELATED"/>
    <property type="match status" value="1"/>
</dbReference>
<gene>
    <name evidence="2" type="ORF">AOQ71_07875</name>
</gene>
<dbReference type="Gene3D" id="3.40.109.10">
    <property type="entry name" value="NADH Oxidase"/>
    <property type="match status" value="1"/>
</dbReference>
<feature type="domain" description="Nitroreductase" evidence="1">
    <location>
        <begin position="21"/>
        <end position="174"/>
    </location>
</feature>
<dbReference type="InterPro" id="IPR000415">
    <property type="entry name" value="Nitroreductase-like"/>
</dbReference>